<keyword evidence="1" id="KW-0472">Membrane</keyword>
<dbReference type="EMBL" id="AMCI01003338">
    <property type="protein sequence ID" value="EJX00513.1"/>
    <property type="molecule type" value="Genomic_DNA"/>
</dbReference>
<protein>
    <recommendedName>
        <fullName evidence="3">VanZ-like domain-containing protein</fullName>
    </recommendedName>
</protein>
<evidence type="ECO:0008006" key="3">
    <source>
        <dbReference type="Google" id="ProtNLM"/>
    </source>
</evidence>
<evidence type="ECO:0000313" key="2">
    <source>
        <dbReference type="EMBL" id="EJX00513.1"/>
    </source>
</evidence>
<reference evidence="2" key="1">
    <citation type="journal article" date="2012" name="PLoS ONE">
        <title>Gene sets for utilization of primary and secondary nutrition supplies in the distal gut of endangered iberian lynx.</title>
        <authorList>
            <person name="Alcaide M."/>
            <person name="Messina E."/>
            <person name="Richter M."/>
            <person name="Bargiela R."/>
            <person name="Peplies J."/>
            <person name="Huws S.A."/>
            <person name="Newbold C.J."/>
            <person name="Golyshin P.N."/>
            <person name="Simon M.A."/>
            <person name="Lopez G."/>
            <person name="Yakimov M.M."/>
            <person name="Ferrer M."/>
        </authorList>
    </citation>
    <scope>NUCLEOTIDE SEQUENCE</scope>
</reference>
<organism evidence="2">
    <name type="scientific">gut metagenome</name>
    <dbReference type="NCBI Taxonomy" id="749906"/>
    <lineage>
        <taxon>unclassified sequences</taxon>
        <taxon>metagenomes</taxon>
        <taxon>organismal metagenomes</taxon>
    </lineage>
</organism>
<feature type="transmembrane region" description="Helical" evidence="1">
    <location>
        <begin position="58"/>
        <end position="78"/>
    </location>
</feature>
<comment type="caution">
    <text evidence="2">The sequence shown here is derived from an EMBL/GenBank/DDBJ whole genome shotgun (WGS) entry which is preliminary data.</text>
</comment>
<accession>J9GFB5</accession>
<keyword evidence="1" id="KW-0812">Transmembrane</keyword>
<feature type="transmembrane region" description="Helical" evidence="1">
    <location>
        <begin position="25"/>
        <end position="46"/>
    </location>
</feature>
<name>J9GFB5_9ZZZZ</name>
<sequence>MYAGTCSIIWWEYLRYHHEFNSVRVFTFAFIAPILMSGSIELVQGYATDYRGADWGDVLANALGAFSGNLFGALLLFFKKHKS</sequence>
<evidence type="ECO:0000256" key="1">
    <source>
        <dbReference type="SAM" id="Phobius"/>
    </source>
</evidence>
<gene>
    <name evidence="2" type="ORF">EVA_11384</name>
</gene>
<keyword evidence="1" id="KW-1133">Transmembrane helix</keyword>
<dbReference type="AlphaFoldDB" id="J9GFB5"/>
<proteinExistence type="predicted"/>